<organism evidence="10 11">
    <name type="scientific">Helobdella robusta</name>
    <name type="common">Californian leech</name>
    <dbReference type="NCBI Taxonomy" id="6412"/>
    <lineage>
        <taxon>Eukaryota</taxon>
        <taxon>Metazoa</taxon>
        <taxon>Spiralia</taxon>
        <taxon>Lophotrochozoa</taxon>
        <taxon>Annelida</taxon>
        <taxon>Clitellata</taxon>
        <taxon>Hirudinea</taxon>
        <taxon>Rhynchobdellida</taxon>
        <taxon>Glossiphoniidae</taxon>
        <taxon>Helobdella</taxon>
    </lineage>
</organism>
<keyword evidence="3" id="KW-0964">Secreted</keyword>
<evidence type="ECO:0000256" key="1">
    <source>
        <dbReference type="ARBA" id="ARBA00004613"/>
    </source>
</evidence>
<dbReference type="RefSeq" id="XP_009014667.1">
    <property type="nucleotide sequence ID" value="XM_009016419.1"/>
</dbReference>
<feature type="signal peptide" evidence="7">
    <location>
        <begin position="1"/>
        <end position="23"/>
    </location>
</feature>
<dbReference type="HOGENOM" id="CLU_1316684_0_0_1"/>
<proteinExistence type="inferred from homology"/>
<feature type="domain" description="Antistasin-like" evidence="8">
    <location>
        <begin position="111"/>
        <end position="135"/>
    </location>
</feature>
<dbReference type="EMBL" id="KB096222">
    <property type="protein sequence ID" value="ESO07289.1"/>
    <property type="molecule type" value="Genomic_DNA"/>
</dbReference>
<comment type="subcellular location">
    <subcellularLocation>
        <location evidence="1">Secreted</location>
    </subcellularLocation>
</comment>
<dbReference type="CTD" id="20203289"/>
<evidence type="ECO:0000313" key="11">
    <source>
        <dbReference type="Proteomes" id="UP000015101"/>
    </source>
</evidence>
<reference evidence="10" key="3">
    <citation type="submission" date="2015-06" db="UniProtKB">
        <authorList>
            <consortium name="EnsemblMetazoa"/>
        </authorList>
    </citation>
    <scope>IDENTIFICATION</scope>
</reference>
<comment type="similarity">
    <text evidence="2">Belongs to the protease inhibitor I15 (antistasin) family.</text>
</comment>
<dbReference type="GO" id="GO:0005576">
    <property type="term" value="C:extracellular region"/>
    <property type="evidence" value="ECO:0007669"/>
    <property type="project" value="UniProtKB-SubCell"/>
</dbReference>
<dbReference type="Pfam" id="PF02822">
    <property type="entry name" value="Antistasin"/>
    <property type="match status" value="2"/>
</dbReference>
<feature type="region of interest" description="Disordered" evidence="6">
    <location>
        <begin position="175"/>
        <end position="209"/>
    </location>
</feature>
<dbReference type="EMBL" id="AMQM01003615">
    <property type="status" value="NOT_ANNOTATED_CDS"/>
    <property type="molecule type" value="Genomic_DNA"/>
</dbReference>
<dbReference type="SUPFAM" id="SSF57262">
    <property type="entry name" value="Leech antihemostatic proteins"/>
    <property type="match status" value="2"/>
</dbReference>
<evidence type="ECO:0000256" key="5">
    <source>
        <dbReference type="ARBA" id="ARBA00022900"/>
    </source>
</evidence>
<evidence type="ECO:0000256" key="7">
    <source>
        <dbReference type="SAM" id="SignalP"/>
    </source>
</evidence>
<reference evidence="11" key="1">
    <citation type="submission" date="2012-12" db="EMBL/GenBank/DDBJ databases">
        <authorList>
            <person name="Hellsten U."/>
            <person name="Grimwood J."/>
            <person name="Chapman J.A."/>
            <person name="Shapiro H."/>
            <person name="Aerts A."/>
            <person name="Otillar R.P."/>
            <person name="Terry A.Y."/>
            <person name="Boore J.L."/>
            <person name="Simakov O."/>
            <person name="Marletaz F."/>
            <person name="Cho S.-J."/>
            <person name="Edsinger-Gonzales E."/>
            <person name="Havlak P."/>
            <person name="Kuo D.-H."/>
            <person name="Larsson T."/>
            <person name="Lv J."/>
            <person name="Arendt D."/>
            <person name="Savage R."/>
            <person name="Osoegawa K."/>
            <person name="de Jong P."/>
            <person name="Lindberg D.R."/>
            <person name="Seaver E.C."/>
            <person name="Weisblat D.A."/>
            <person name="Putnam N.H."/>
            <person name="Grigoriev I.V."/>
            <person name="Rokhsar D.S."/>
        </authorList>
    </citation>
    <scope>NUCLEOTIDE SEQUENCE</scope>
</reference>
<evidence type="ECO:0000256" key="4">
    <source>
        <dbReference type="ARBA" id="ARBA00022690"/>
    </source>
</evidence>
<accession>T1F390</accession>
<dbReference type="KEGG" id="hro:HELRODRAFT_170618"/>
<keyword evidence="4" id="KW-0646">Protease inhibitor</keyword>
<dbReference type="InterPro" id="IPR011061">
    <property type="entry name" value="Hirudin/antistatin"/>
</dbReference>
<evidence type="ECO:0000256" key="3">
    <source>
        <dbReference type="ARBA" id="ARBA00022525"/>
    </source>
</evidence>
<dbReference type="EnsemblMetazoa" id="HelroT170618">
    <property type="protein sequence ID" value="HelroP170618"/>
    <property type="gene ID" value="HelroG170618"/>
</dbReference>
<dbReference type="Proteomes" id="UP000015101">
    <property type="component" value="Unassembled WGS sequence"/>
</dbReference>
<feature type="region of interest" description="Disordered" evidence="6">
    <location>
        <begin position="71"/>
        <end position="92"/>
    </location>
</feature>
<dbReference type="GeneID" id="20203289"/>
<feature type="chain" id="PRO_5010980206" description="Antistasin-like domain-containing protein" evidence="7">
    <location>
        <begin position="24"/>
        <end position="209"/>
    </location>
</feature>
<evidence type="ECO:0000256" key="2">
    <source>
        <dbReference type="ARBA" id="ARBA00008768"/>
    </source>
</evidence>
<keyword evidence="11" id="KW-1185">Reference proteome</keyword>
<evidence type="ECO:0000256" key="6">
    <source>
        <dbReference type="SAM" id="MobiDB-lite"/>
    </source>
</evidence>
<protein>
    <recommendedName>
        <fullName evidence="8">Antistasin-like domain-containing protein</fullName>
    </recommendedName>
</protein>
<reference evidence="9 11" key="2">
    <citation type="journal article" date="2013" name="Nature">
        <title>Insights into bilaterian evolution from three spiralian genomes.</title>
        <authorList>
            <person name="Simakov O."/>
            <person name="Marletaz F."/>
            <person name="Cho S.J."/>
            <person name="Edsinger-Gonzales E."/>
            <person name="Havlak P."/>
            <person name="Hellsten U."/>
            <person name="Kuo D.H."/>
            <person name="Larsson T."/>
            <person name="Lv J."/>
            <person name="Arendt D."/>
            <person name="Savage R."/>
            <person name="Osoegawa K."/>
            <person name="de Jong P."/>
            <person name="Grimwood J."/>
            <person name="Chapman J.A."/>
            <person name="Shapiro H."/>
            <person name="Aerts A."/>
            <person name="Otillar R.P."/>
            <person name="Terry A.Y."/>
            <person name="Boore J.L."/>
            <person name="Grigoriev I.V."/>
            <person name="Lindberg D.R."/>
            <person name="Seaver E.C."/>
            <person name="Weisblat D.A."/>
            <person name="Putnam N.H."/>
            <person name="Rokhsar D.S."/>
        </authorList>
    </citation>
    <scope>NUCLEOTIDE SEQUENCE</scope>
</reference>
<evidence type="ECO:0000313" key="10">
    <source>
        <dbReference type="EnsemblMetazoa" id="HelroP170618"/>
    </source>
</evidence>
<keyword evidence="5" id="KW-0722">Serine protease inhibitor</keyword>
<dbReference type="GO" id="GO:0004867">
    <property type="term" value="F:serine-type endopeptidase inhibitor activity"/>
    <property type="evidence" value="ECO:0007669"/>
    <property type="project" value="UniProtKB-KW"/>
</dbReference>
<evidence type="ECO:0000313" key="9">
    <source>
        <dbReference type="EMBL" id="ESO07289.1"/>
    </source>
</evidence>
<dbReference type="InterPro" id="IPR004094">
    <property type="entry name" value="Antistasin-like"/>
</dbReference>
<name>T1F390_HELRO</name>
<evidence type="ECO:0000259" key="8">
    <source>
        <dbReference type="Pfam" id="PF02822"/>
    </source>
</evidence>
<keyword evidence="7" id="KW-0732">Signal</keyword>
<dbReference type="AlphaFoldDB" id="T1F390"/>
<feature type="domain" description="Antistasin-like" evidence="8">
    <location>
        <begin position="23"/>
        <end position="47"/>
    </location>
</feature>
<dbReference type="InParanoid" id="T1F390"/>
<dbReference type="Gene3D" id="2.10.22.10">
    <property type="entry name" value="Antistasin, domain 1"/>
    <property type="match status" value="2"/>
</dbReference>
<gene>
    <name evidence="10" type="primary">20203289</name>
    <name evidence="9" type="ORF">HELRODRAFT_170618</name>
</gene>
<sequence length="209" mass="23528">MSKYLLLFLALLLLVQISSQISCRPLLCRLYCPEGYKTVNGCPTCQCRPLRSKRFIRPNFPFRPWGPRPAWPRPMPGPRPKSRPGPVWPPKLRPKPIGPPINSFPDSEISCPPVLCRVFCPGGYETVNDCPTCQCKPLRSKRFIRPIRPFRSRWSGPDWPGPMPGSVWSGPDWSGPMPGSVWSGPDWSGPMPGSVWSGPDWSRPKPPRS</sequence>